<comment type="caution">
    <text evidence="1">The sequence shown here is derived from an EMBL/GenBank/DDBJ whole genome shotgun (WGS) entry which is preliminary data.</text>
</comment>
<protein>
    <submittedName>
        <fullName evidence="1">Uncharacterized protein</fullName>
    </submittedName>
</protein>
<dbReference type="AlphaFoldDB" id="A0A0F9WGI8"/>
<evidence type="ECO:0000313" key="1">
    <source>
        <dbReference type="EMBL" id="KKN85001.1"/>
    </source>
</evidence>
<reference evidence="1" key="1">
    <citation type="journal article" date="2015" name="Nature">
        <title>Complex archaea that bridge the gap between prokaryotes and eukaryotes.</title>
        <authorList>
            <person name="Spang A."/>
            <person name="Saw J.H."/>
            <person name="Jorgensen S.L."/>
            <person name="Zaremba-Niedzwiedzka K."/>
            <person name="Martijn J."/>
            <person name="Lind A.E."/>
            <person name="van Eijk R."/>
            <person name="Schleper C."/>
            <person name="Guy L."/>
            <person name="Ettema T.J."/>
        </authorList>
    </citation>
    <scope>NUCLEOTIDE SEQUENCE</scope>
</reference>
<proteinExistence type="predicted"/>
<organism evidence="1">
    <name type="scientific">marine sediment metagenome</name>
    <dbReference type="NCBI Taxonomy" id="412755"/>
    <lineage>
        <taxon>unclassified sequences</taxon>
        <taxon>metagenomes</taxon>
        <taxon>ecological metagenomes</taxon>
    </lineage>
</organism>
<sequence length="247" mass="26195">MTDTSAVKFTNPSSTAGGSVEDAVAVDVLTGIETGDFARRPARGDDGNFGAKVHEPFEHGRRAIHFGPCGVKIGIVFQTRLALAVIAKSTCFQDRRRADGRHRGVQIGGIGDIGKGGNSQAQTFEELFFDQTVLTGPQGLAVGTDGGDVFDHIQRVGRDVLELERDNINRLGKGGQRVDVIIARGGQRVGDITCRRGGTGFKDMRAKSQTCGGNSQHTAQLPAAQNPNGGPCLQCFSHSKAPPGWTR</sequence>
<name>A0A0F9WGI8_9ZZZZ</name>
<gene>
    <name evidence="1" type="ORF">LCGC14_0283700</name>
</gene>
<accession>A0A0F9WGI8</accession>
<dbReference type="EMBL" id="LAZR01000164">
    <property type="protein sequence ID" value="KKN85001.1"/>
    <property type="molecule type" value="Genomic_DNA"/>
</dbReference>